<reference evidence="3 4" key="1">
    <citation type="journal article" date="2012" name="MBio">
        <title>Insight into the transmission biology and species-specific functional capabilities of tsetse (Diptera: glossinidae) obligate symbiont wigglesworthia.</title>
        <authorList>
            <person name="Rio R.V."/>
            <person name="Symula R.E."/>
            <person name="Wang J."/>
            <person name="Lohs C."/>
            <person name="Wu Y.N."/>
            <person name="Snyder A.K."/>
            <person name="Bjornson R.D."/>
            <person name="Oshima K."/>
            <person name="Biehl B.S."/>
            <person name="Perna N.T."/>
            <person name="Hattori M."/>
            <person name="Aksoy S."/>
        </authorList>
    </citation>
    <scope>NUCLEOTIDE SEQUENCE [LARGE SCALE GENOMIC DNA]</scope>
    <source>
        <strain evidence="3">WGM</strain>
    </source>
</reference>
<dbReference type="eggNOG" id="COG1934">
    <property type="taxonomic scope" value="Bacteria"/>
</dbReference>
<dbReference type="GO" id="GO:0009279">
    <property type="term" value="C:cell outer membrane"/>
    <property type="evidence" value="ECO:0007669"/>
    <property type="project" value="TreeGrafter"/>
</dbReference>
<sequence>MKNKKILILLYILFFKQISLAYDIPIEKVQIFAYNQVFYIESKKIVFTKNVQLKYRNFIIKADKIVLLQEKNKKNFLEGYGNPIILKQIEKNQIITQISCTKIYFHITDKILFLSGGVNFKQINGNIFSDNMTINLKSNIIQANSQNHKQTQTILTFK</sequence>
<dbReference type="GO" id="GO:0017089">
    <property type="term" value="F:glycolipid transfer activity"/>
    <property type="evidence" value="ECO:0007669"/>
    <property type="project" value="TreeGrafter"/>
</dbReference>
<keyword evidence="1" id="KW-0732">Signal</keyword>
<dbReference type="STRING" id="1142511.WIGMOR_0443"/>
<dbReference type="KEGG" id="wgl:WIGMOR_0443"/>
<gene>
    <name evidence="3" type="ORF">WIGMOR_0443</name>
</gene>
<dbReference type="RefSeq" id="WP_014354212.1">
    <property type="nucleotide sequence ID" value="NC_016893.1"/>
</dbReference>
<keyword evidence="4" id="KW-1185">Reference proteome</keyword>
<dbReference type="PANTHER" id="PTHR36504:SF1">
    <property type="entry name" value="LIPOPOLYSACCHARIDE EXPORT SYSTEM PROTEIN LPTA"/>
    <property type="match status" value="1"/>
</dbReference>
<dbReference type="Proteomes" id="UP000009061">
    <property type="component" value="Chromosome"/>
</dbReference>
<organism evidence="3 4">
    <name type="scientific">Wigglesworthia glossinidia endosymbiont of Glossina morsitans morsitans</name>
    <name type="common">Yale colony</name>
    <dbReference type="NCBI Taxonomy" id="1142511"/>
    <lineage>
        <taxon>Bacteria</taxon>
        <taxon>Pseudomonadati</taxon>
        <taxon>Pseudomonadota</taxon>
        <taxon>Gammaproteobacteria</taxon>
        <taxon>Enterobacterales</taxon>
        <taxon>Erwiniaceae</taxon>
        <taxon>Wigglesworthia</taxon>
    </lineage>
</organism>
<dbReference type="GO" id="GO:0030288">
    <property type="term" value="C:outer membrane-bounded periplasmic space"/>
    <property type="evidence" value="ECO:0007669"/>
    <property type="project" value="TreeGrafter"/>
</dbReference>
<dbReference type="EMBL" id="CP003315">
    <property type="protein sequence ID" value="AFA41273.1"/>
    <property type="molecule type" value="Genomic_DNA"/>
</dbReference>
<dbReference type="Pfam" id="PF03968">
    <property type="entry name" value="LptD_N"/>
    <property type="match status" value="1"/>
</dbReference>
<dbReference type="PANTHER" id="PTHR36504">
    <property type="entry name" value="LIPOPOLYSACCHARIDE EXPORT SYSTEM PROTEIN LPTA"/>
    <property type="match status" value="1"/>
</dbReference>
<evidence type="ECO:0000313" key="4">
    <source>
        <dbReference type="Proteomes" id="UP000009061"/>
    </source>
</evidence>
<evidence type="ECO:0000256" key="1">
    <source>
        <dbReference type="ARBA" id="ARBA00022729"/>
    </source>
</evidence>
<evidence type="ECO:0000313" key="3">
    <source>
        <dbReference type="EMBL" id="AFA41273.1"/>
    </source>
</evidence>
<dbReference type="InterPro" id="IPR052037">
    <property type="entry name" value="LPS_export_LptA"/>
</dbReference>
<dbReference type="HOGENOM" id="CLU_1668703_0_0_6"/>
<proteinExistence type="predicted"/>
<dbReference type="InterPro" id="IPR005653">
    <property type="entry name" value="OstA-like_N"/>
</dbReference>
<dbReference type="GO" id="GO:0015920">
    <property type="term" value="P:lipopolysaccharide transport"/>
    <property type="evidence" value="ECO:0007669"/>
    <property type="project" value="TreeGrafter"/>
</dbReference>
<dbReference type="AlphaFoldDB" id="H6Q4Z0"/>
<dbReference type="Gene3D" id="2.60.450.10">
    <property type="entry name" value="Lipopolysaccharide (LPS) transport protein A like domain"/>
    <property type="match status" value="1"/>
</dbReference>
<evidence type="ECO:0000259" key="2">
    <source>
        <dbReference type="Pfam" id="PF03968"/>
    </source>
</evidence>
<dbReference type="OrthoDB" id="5599500at2"/>
<accession>H6Q4Z0</accession>
<feature type="domain" description="Organic solvent tolerance-like N-terminal" evidence="2">
    <location>
        <begin position="31"/>
        <end position="139"/>
    </location>
</feature>
<protein>
    <submittedName>
        <fullName evidence="3">YhbN family protein</fullName>
    </submittedName>
</protein>
<name>H6Q4Z0_WIGGL</name>